<dbReference type="PANTHER" id="PTHR11461:SF209">
    <property type="entry name" value="SERPIN-Z8-RELATED"/>
    <property type="match status" value="1"/>
</dbReference>
<dbReference type="GO" id="GO:0004867">
    <property type="term" value="F:serine-type endopeptidase inhibitor activity"/>
    <property type="evidence" value="ECO:0007669"/>
    <property type="project" value="UniProtKB-KW"/>
</dbReference>
<evidence type="ECO:0000256" key="4">
    <source>
        <dbReference type="ARBA" id="ARBA00049586"/>
    </source>
</evidence>
<comment type="function">
    <text evidence="4">Probable serine protease inhibitor.</text>
</comment>
<organism evidence="7 8">
    <name type="scientific">Miscanthus lutarioriparius</name>
    <dbReference type="NCBI Taxonomy" id="422564"/>
    <lineage>
        <taxon>Eukaryota</taxon>
        <taxon>Viridiplantae</taxon>
        <taxon>Streptophyta</taxon>
        <taxon>Embryophyta</taxon>
        <taxon>Tracheophyta</taxon>
        <taxon>Spermatophyta</taxon>
        <taxon>Magnoliopsida</taxon>
        <taxon>Liliopsida</taxon>
        <taxon>Poales</taxon>
        <taxon>Poaceae</taxon>
        <taxon>PACMAD clade</taxon>
        <taxon>Panicoideae</taxon>
        <taxon>Andropogonodae</taxon>
        <taxon>Andropogoneae</taxon>
        <taxon>Saccharinae</taxon>
        <taxon>Miscanthus</taxon>
    </lineage>
</organism>
<proteinExistence type="inferred from homology"/>
<dbReference type="InterPro" id="IPR042178">
    <property type="entry name" value="Serpin_sf_1"/>
</dbReference>
<dbReference type="AlphaFoldDB" id="A0A811QAT9"/>
<dbReference type="InterPro" id="IPR036186">
    <property type="entry name" value="Serpin_sf"/>
</dbReference>
<evidence type="ECO:0000256" key="3">
    <source>
        <dbReference type="ARBA" id="ARBA00022900"/>
    </source>
</evidence>
<evidence type="ECO:0000256" key="5">
    <source>
        <dbReference type="RuleBase" id="RU000411"/>
    </source>
</evidence>
<reference evidence="7" key="1">
    <citation type="submission" date="2020-10" db="EMBL/GenBank/DDBJ databases">
        <authorList>
            <person name="Han B."/>
            <person name="Lu T."/>
            <person name="Zhao Q."/>
            <person name="Huang X."/>
            <person name="Zhao Y."/>
        </authorList>
    </citation>
    <scope>NUCLEOTIDE SEQUENCE</scope>
</reference>
<dbReference type="Gene3D" id="3.30.497.10">
    <property type="entry name" value="Antithrombin, subunit I, domain 2"/>
    <property type="match status" value="1"/>
</dbReference>
<gene>
    <name evidence="7" type="ORF">NCGR_LOCUS36735</name>
</gene>
<keyword evidence="2" id="KW-0646">Protease inhibitor</keyword>
<protein>
    <recommendedName>
        <fullName evidence="6">Serpin domain-containing protein</fullName>
    </recommendedName>
</protein>
<dbReference type="PANTHER" id="PTHR11461">
    <property type="entry name" value="SERINE PROTEASE INHIBITOR, SERPIN"/>
    <property type="match status" value="1"/>
</dbReference>
<evidence type="ECO:0000259" key="6">
    <source>
        <dbReference type="SMART" id="SM00093"/>
    </source>
</evidence>
<feature type="domain" description="Serpin" evidence="6">
    <location>
        <begin position="21"/>
        <end position="339"/>
    </location>
</feature>
<keyword evidence="3" id="KW-0722">Serine protease inhibitor</keyword>
<evidence type="ECO:0000256" key="1">
    <source>
        <dbReference type="ARBA" id="ARBA00009500"/>
    </source>
</evidence>
<dbReference type="Proteomes" id="UP000604825">
    <property type="component" value="Unassembled WGS sequence"/>
</dbReference>
<dbReference type="SMART" id="SM00093">
    <property type="entry name" value="SERPIN"/>
    <property type="match status" value="1"/>
</dbReference>
<dbReference type="EMBL" id="CAJGYO010000009">
    <property type="protein sequence ID" value="CAD6253097.1"/>
    <property type="molecule type" value="Genomic_DNA"/>
</dbReference>
<accession>A0A811QAT9</accession>
<evidence type="ECO:0000256" key="2">
    <source>
        <dbReference type="ARBA" id="ARBA00022690"/>
    </source>
</evidence>
<dbReference type="Pfam" id="PF00079">
    <property type="entry name" value="Serpin"/>
    <property type="match status" value="1"/>
</dbReference>
<dbReference type="InterPro" id="IPR023796">
    <property type="entry name" value="Serpin_dom"/>
</dbReference>
<comment type="caution">
    <text evidence="7">The sequence shown here is derived from an EMBL/GenBank/DDBJ whole genome shotgun (WGS) entry which is preliminary data.</text>
</comment>
<dbReference type="OrthoDB" id="1063785at2759"/>
<name>A0A811QAT9_9POAL</name>
<comment type="similarity">
    <text evidence="1 5">Belongs to the serpin family.</text>
</comment>
<dbReference type="Gene3D" id="2.30.39.10">
    <property type="entry name" value="Alpha-1-antitrypsin, domain 1"/>
    <property type="match status" value="1"/>
</dbReference>
<dbReference type="FunFam" id="2.30.39.10:FF:000022">
    <property type="entry name" value="Os11g0230400 protein"/>
    <property type="match status" value="1"/>
</dbReference>
<evidence type="ECO:0000313" key="7">
    <source>
        <dbReference type="EMBL" id="CAD6253097.1"/>
    </source>
</evidence>
<keyword evidence="8" id="KW-1185">Reference proteome</keyword>
<dbReference type="GO" id="GO:0005615">
    <property type="term" value="C:extracellular space"/>
    <property type="evidence" value="ECO:0007669"/>
    <property type="project" value="InterPro"/>
</dbReference>
<dbReference type="InterPro" id="IPR042185">
    <property type="entry name" value="Serpin_sf_2"/>
</dbReference>
<sequence length="341" mass="37801">METAVAAARQHASSGLTSLSHRLAKQFTAAHGDAARNLVFSPLSIYSALSLVAAGAQGKTLREVLDLLGTGSREDLHMDVRRMVQQAIPARPQDGGPRVSYASGLWHDSRRTPKPAYRDVAAASSRSVVRAVDFHTKDEEARILINSWVGESTNNLIDSILAPGSVNSTTRLVVTNAIYFKGRWDTPFEKQRTKEDKFHRLDGSSVTAQFMNSSKRQFIGVHDGFKVLRMPYTYRMHRAPGLPRTIPPRYSMCVLLPDTRDGLQDLMDAVASSPSFLQDNLPRNKVKVGEFRVPRFQMSFTKSMREDLQDLGVQAVFSGAAELPDLLEEDGSHEQGCDRSE</sequence>
<dbReference type="InterPro" id="IPR000215">
    <property type="entry name" value="Serpin_fam"/>
</dbReference>
<dbReference type="SUPFAM" id="SSF56574">
    <property type="entry name" value="Serpins"/>
    <property type="match status" value="1"/>
</dbReference>
<evidence type="ECO:0000313" key="8">
    <source>
        <dbReference type="Proteomes" id="UP000604825"/>
    </source>
</evidence>